<gene>
    <name evidence="2" type="ORF">CALMAC_LOCUS1462</name>
</gene>
<feature type="compositionally biased region" description="Acidic residues" evidence="1">
    <location>
        <begin position="123"/>
        <end position="133"/>
    </location>
</feature>
<evidence type="ECO:0000256" key="1">
    <source>
        <dbReference type="SAM" id="MobiDB-lite"/>
    </source>
</evidence>
<dbReference type="Proteomes" id="UP000410492">
    <property type="component" value="Unassembled WGS sequence"/>
</dbReference>
<dbReference type="EMBL" id="CAACVG010001731">
    <property type="protein sequence ID" value="VEN35577.1"/>
    <property type="molecule type" value="Genomic_DNA"/>
</dbReference>
<evidence type="ECO:0000313" key="2">
    <source>
        <dbReference type="EMBL" id="VEN35577.1"/>
    </source>
</evidence>
<proteinExistence type="predicted"/>
<feature type="non-terminal residue" evidence="2">
    <location>
        <position position="133"/>
    </location>
</feature>
<reference evidence="2 3" key="1">
    <citation type="submission" date="2019-01" db="EMBL/GenBank/DDBJ databases">
        <authorList>
            <person name="Sayadi A."/>
        </authorList>
    </citation>
    <scope>NUCLEOTIDE SEQUENCE [LARGE SCALE GENOMIC DNA]</scope>
</reference>
<feature type="non-terminal residue" evidence="2">
    <location>
        <position position="1"/>
    </location>
</feature>
<name>A0A653BJ05_CALMS</name>
<feature type="region of interest" description="Disordered" evidence="1">
    <location>
        <begin position="97"/>
        <end position="133"/>
    </location>
</feature>
<organism evidence="2 3">
    <name type="scientific">Callosobruchus maculatus</name>
    <name type="common">Southern cowpea weevil</name>
    <name type="synonym">Pulse bruchid</name>
    <dbReference type="NCBI Taxonomy" id="64391"/>
    <lineage>
        <taxon>Eukaryota</taxon>
        <taxon>Metazoa</taxon>
        <taxon>Ecdysozoa</taxon>
        <taxon>Arthropoda</taxon>
        <taxon>Hexapoda</taxon>
        <taxon>Insecta</taxon>
        <taxon>Pterygota</taxon>
        <taxon>Neoptera</taxon>
        <taxon>Endopterygota</taxon>
        <taxon>Coleoptera</taxon>
        <taxon>Polyphaga</taxon>
        <taxon>Cucujiformia</taxon>
        <taxon>Chrysomeloidea</taxon>
        <taxon>Chrysomelidae</taxon>
        <taxon>Bruchinae</taxon>
        <taxon>Bruchini</taxon>
        <taxon>Callosobruchus</taxon>
    </lineage>
</organism>
<evidence type="ECO:0000313" key="3">
    <source>
        <dbReference type="Proteomes" id="UP000410492"/>
    </source>
</evidence>
<dbReference type="AlphaFoldDB" id="A0A653BJ05"/>
<sequence>YLSQETSNNVVNDGYGVEDHRDLTSNDYHLEDISNNVVNQKTSNLENMFIPNLESDGSPSEFTEREANDDCLIITAVKKIADTQDCTDKEIEEYEIENMEDDIGNTDENRNEHMEIDTTKEIEENEVEGNENE</sequence>
<keyword evidence="3" id="KW-1185">Reference proteome</keyword>
<feature type="compositionally biased region" description="Basic and acidic residues" evidence="1">
    <location>
        <begin position="107"/>
        <end position="122"/>
    </location>
</feature>
<protein>
    <submittedName>
        <fullName evidence="2">Uncharacterized protein</fullName>
    </submittedName>
</protein>
<accession>A0A653BJ05</accession>